<protein>
    <submittedName>
        <fullName evidence="4">Uncharacterized protein</fullName>
    </submittedName>
</protein>
<evidence type="ECO:0000256" key="2">
    <source>
        <dbReference type="ARBA" id="ARBA00022679"/>
    </source>
</evidence>
<dbReference type="EMBL" id="JAODUP010000833">
    <property type="protein sequence ID" value="KAK2143542.1"/>
    <property type="molecule type" value="Genomic_DNA"/>
</dbReference>
<dbReference type="AlphaFoldDB" id="A0AAD9MRX9"/>
<dbReference type="PANTHER" id="PTHR46402:SF2">
    <property type="entry name" value="HISTONE-LYSINE N-TRIMETHYLTRANSFERASE SMYD5"/>
    <property type="match status" value="1"/>
</dbReference>
<dbReference type="PANTHER" id="PTHR46402">
    <property type="entry name" value="SET AND MYND DOMAIN-CONTAINING PROTEIN 5"/>
    <property type="match status" value="1"/>
</dbReference>
<dbReference type="GO" id="GO:0045814">
    <property type="term" value="P:negative regulation of gene expression, epigenetic"/>
    <property type="evidence" value="ECO:0007669"/>
    <property type="project" value="TreeGrafter"/>
</dbReference>
<dbReference type="Proteomes" id="UP001208570">
    <property type="component" value="Unassembled WGS sequence"/>
</dbReference>
<proteinExistence type="predicted"/>
<sequence>MVVGSLQGRGLFATSDFKEGEVLFEEQPLVCAQFLWNAFYNYTACDHCLQPLETAEEACRRLTNSPNLELPHQECCETMKEKHTTCQHCQSADKSNFLQALSQFCKATVNQEQDIAHKLLGAQFQWFSTEGFQSLVALIGTNGQGIGTSSISRWVTRCEQLQLPDDEKVALDAFIDDLYENLNKGLYVREITCDFLKLSGHLRGLTGRVDCYRPPTLVFISWARYV</sequence>
<keyword evidence="2" id="KW-0808">Transferase</keyword>
<accession>A0AAD9MRX9</accession>
<reference evidence="4" key="1">
    <citation type="journal article" date="2023" name="Mol. Biol. Evol.">
        <title>Third-Generation Sequencing Reveals the Adaptive Role of the Epigenome in Three Deep-Sea Polychaetes.</title>
        <authorList>
            <person name="Perez M."/>
            <person name="Aroh O."/>
            <person name="Sun Y."/>
            <person name="Lan Y."/>
            <person name="Juniper S.K."/>
            <person name="Young C.R."/>
            <person name="Angers B."/>
            <person name="Qian P.Y."/>
        </authorList>
    </citation>
    <scope>NUCLEOTIDE SEQUENCE</scope>
    <source>
        <strain evidence="4">P08H-3</strain>
    </source>
</reference>
<dbReference type="InterPro" id="IPR046341">
    <property type="entry name" value="SET_dom_sf"/>
</dbReference>
<comment type="caution">
    <text evidence="4">The sequence shown here is derived from an EMBL/GenBank/DDBJ whole genome shotgun (WGS) entry which is preliminary data.</text>
</comment>
<keyword evidence="1" id="KW-0489">Methyltransferase</keyword>
<evidence type="ECO:0000313" key="4">
    <source>
        <dbReference type="EMBL" id="KAK2143542.1"/>
    </source>
</evidence>
<keyword evidence="5" id="KW-1185">Reference proteome</keyword>
<keyword evidence="3" id="KW-0949">S-adenosyl-L-methionine</keyword>
<evidence type="ECO:0000313" key="5">
    <source>
        <dbReference type="Proteomes" id="UP001208570"/>
    </source>
</evidence>
<dbReference type="GO" id="GO:0032259">
    <property type="term" value="P:methylation"/>
    <property type="evidence" value="ECO:0007669"/>
    <property type="project" value="UniProtKB-KW"/>
</dbReference>
<dbReference type="SUPFAM" id="SSF82199">
    <property type="entry name" value="SET domain"/>
    <property type="match status" value="1"/>
</dbReference>
<name>A0AAD9MRX9_9ANNE</name>
<dbReference type="GO" id="GO:0042799">
    <property type="term" value="F:histone H4K20 methyltransferase activity"/>
    <property type="evidence" value="ECO:0007669"/>
    <property type="project" value="TreeGrafter"/>
</dbReference>
<organism evidence="4 5">
    <name type="scientific">Paralvinella palmiformis</name>
    <dbReference type="NCBI Taxonomy" id="53620"/>
    <lineage>
        <taxon>Eukaryota</taxon>
        <taxon>Metazoa</taxon>
        <taxon>Spiralia</taxon>
        <taxon>Lophotrochozoa</taxon>
        <taxon>Annelida</taxon>
        <taxon>Polychaeta</taxon>
        <taxon>Sedentaria</taxon>
        <taxon>Canalipalpata</taxon>
        <taxon>Terebellida</taxon>
        <taxon>Terebelliformia</taxon>
        <taxon>Alvinellidae</taxon>
        <taxon>Paralvinella</taxon>
    </lineage>
</organism>
<evidence type="ECO:0000256" key="3">
    <source>
        <dbReference type="ARBA" id="ARBA00022691"/>
    </source>
</evidence>
<evidence type="ECO:0000256" key="1">
    <source>
        <dbReference type="ARBA" id="ARBA00022603"/>
    </source>
</evidence>
<gene>
    <name evidence="4" type="ORF">LSH36_833g00079</name>
</gene>